<organism evidence="2 3">
    <name type="scientific">Asparagus officinalis</name>
    <name type="common">Garden asparagus</name>
    <dbReference type="NCBI Taxonomy" id="4686"/>
    <lineage>
        <taxon>Eukaryota</taxon>
        <taxon>Viridiplantae</taxon>
        <taxon>Streptophyta</taxon>
        <taxon>Embryophyta</taxon>
        <taxon>Tracheophyta</taxon>
        <taxon>Spermatophyta</taxon>
        <taxon>Magnoliopsida</taxon>
        <taxon>Liliopsida</taxon>
        <taxon>Asparagales</taxon>
        <taxon>Asparagaceae</taxon>
        <taxon>Asparagoideae</taxon>
        <taxon>Asparagus</taxon>
    </lineage>
</organism>
<feature type="compositionally biased region" description="Basic and acidic residues" evidence="1">
    <location>
        <begin position="41"/>
        <end position="57"/>
    </location>
</feature>
<feature type="region of interest" description="Disordered" evidence="1">
    <location>
        <begin position="1"/>
        <end position="94"/>
    </location>
</feature>
<dbReference type="Gramene" id="ONK71410">
    <property type="protein sequence ID" value="ONK71410"/>
    <property type="gene ID" value="A4U43_C04F8260"/>
</dbReference>
<feature type="compositionally biased region" description="Gly residues" evidence="1">
    <location>
        <begin position="71"/>
        <end position="86"/>
    </location>
</feature>
<evidence type="ECO:0000313" key="3">
    <source>
        <dbReference type="Proteomes" id="UP000243459"/>
    </source>
</evidence>
<evidence type="ECO:0000256" key="1">
    <source>
        <dbReference type="SAM" id="MobiDB-lite"/>
    </source>
</evidence>
<proteinExistence type="predicted"/>
<keyword evidence="3" id="KW-1185">Reference proteome</keyword>
<gene>
    <name evidence="2" type="ORF">A4U43_C04F8260</name>
</gene>
<sequence>MVTQLNRLKNMGLEDESSSGEKTTALAVEEDAVSPSSMLESSRRPGKEPIRVDDGAEGKVGTPLDQMKNGVGAGGAAVQGDLGGECWGDLGEEG</sequence>
<accession>A0A5P1F4L8</accession>
<dbReference type="EMBL" id="CM007384">
    <property type="protein sequence ID" value="ONK71410.1"/>
    <property type="molecule type" value="Genomic_DNA"/>
</dbReference>
<name>A0A5P1F4L8_ASPOF</name>
<evidence type="ECO:0000313" key="2">
    <source>
        <dbReference type="EMBL" id="ONK71410.1"/>
    </source>
</evidence>
<protein>
    <submittedName>
        <fullName evidence="2">Uncharacterized protein</fullName>
    </submittedName>
</protein>
<reference evidence="3" key="1">
    <citation type="journal article" date="2017" name="Nat. Commun.">
        <title>The asparagus genome sheds light on the origin and evolution of a young Y chromosome.</title>
        <authorList>
            <person name="Harkess A."/>
            <person name="Zhou J."/>
            <person name="Xu C."/>
            <person name="Bowers J.E."/>
            <person name="Van der Hulst R."/>
            <person name="Ayyampalayam S."/>
            <person name="Mercati F."/>
            <person name="Riccardi P."/>
            <person name="McKain M.R."/>
            <person name="Kakrana A."/>
            <person name="Tang H."/>
            <person name="Ray J."/>
            <person name="Groenendijk J."/>
            <person name="Arikit S."/>
            <person name="Mathioni S.M."/>
            <person name="Nakano M."/>
            <person name="Shan H."/>
            <person name="Telgmann-Rauber A."/>
            <person name="Kanno A."/>
            <person name="Yue Z."/>
            <person name="Chen H."/>
            <person name="Li W."/>
            <person name="Chen Y."/>
            <person name="Xu X."/>
            <person name="Zhang Y."/>
            <person name="Luo S."/>
            <person name="Chen H."/>
            <person name="Gao J."/>
            <person name="Mao Z."/>
            <person name="Pires J.C."/>
            <person name="Luo M."/>
            <person name="Kudrna D."/>
            <person name="Wing R.A."/>
            <person name="Meyers B.C."/>
            <person name="Yi K."/>
            <person name="Kong H."/>
            <person name="Lavrijsen P."/>
            <person name="Sunseri F."/>
            <person name="Falavigna A."/>
            <person name="Ye Y."/>
            <person name="Leebens-Mack J.H."/>
            <person name="Chen G."/>
        </authorList>
    </citation>
    <scope>NUCLEOTIDE SEQUENCE [LARGE SCALE GENOMIC DNA]</scope>
    <source>
        <strain evidence="3">cv. DH0086</strain>
    </source>
</reference>
<dbReference type="AlphaFoldDB" id="A0A5P1F4L8"/>
<dbReference type="Proteomes" id="UP000243459">
    <property type="component" value="Chromosome 4"/>
</dbReference>